<keyword evidence="1" id="KW-0547">Nucleotide-binding</keyword>
<gene>
    <name evidence="4" type="ORF">HSBAA_40650</name>
</gene>
<dbReference type="AlphaFoldDB" id="A0A455UER6"/>
<name>A0A455UER6_9GAMM</name>
<accession>A0A455UER6</accession>
<reference evidence="4 5" key="1">
    <citation type="journal article" date="2019" name="Microbiol. Resour. Announc.">
        <title>Complete Genome Sequence of Halomonas sulfidaeris Strain Esulfide1 Isolated from a Metal Sulfide Rock at a Depth of 2,200 Meters, Obtained Using Nanopore Sequencing.</title>
        <authorList>
            <person name="Saito M."/>
            <person name="Nishigata A."/>
            <person name="Galipon J."/>
            <person name="Arakawa K."/>
        </authorList>
    </citation>
    <scope>NUCLEOTIDE SEQUENCE [LARGE SCALE GENOMIC DNA]</scope>
    <source>
        <strain evidence="4 5">ATCC BAA-803</strain>
    </source>
</reference>
<evidence type="ECO:0000256" key="1">
    <source>
        <dbReference type="ARBA" id="ARBA00022741"/>
    </source>
</evidence>
<dbReference type="InterPro" id="IPR037118">
    <property type="entry name" value="Val-tRNA_synth_C_sf"/>
</dbReference>
<evidence type="ECO:0000256" key="2">
    <source>
        <dbReference type="ARBA" id="ARBA00022840"/>
    </source>
</evidence>
<proteinExistence type="predicted"/>
<dbReference type="GO" id="GO:0003677">
    <property type="term" value="F:DNA binding"/>
    <property type="evidence" value="ECO:0007669"/>
    <property type="project" value="InterPro"/>
</dbReference>
<sequence>MAEAPAAAAKKSVKLSYNLQRELDALPAEIERLEGEVEALENEIGDPAFYQQEAEAVTAKLQTLEKVQKSLEVAMERWMELEALAAGE</sequence>
<dbReference type="Gene3D" id="1.10.287.380">
    <property type="entry name" value="Valyl-tRNA synthetase, C-terminal domain"/>
    <property type="match status" value="1"/>
</dbReference>
<evidence type="ECO:0000313" key="4">
    <source>
        <dbReference type="EMBL" id="BBI62759.1"/>
    </source>
</evidence>
<protein>
    <recommendedName>
        <fullName evidence="3">ABC transporter Uup C-terminal domain-containing protein</fullName>
    </recommendedName>
</protein>
<dbReference type="Pfam" id="PF16326">
    <property type="entry name" value="ABC_tran_CTD"/>
    <property type="match status" value="1"/>
</dbReference>
<evidence type="ECO:0000259" key="3">
    <source>
        <dbReference type="Pfam" id="PF16326"/>
    </source>
</evidence>
<evidence type="ECO:0000313" key="5">
    <source>
        <dbReference type="Proteomes" id="UP000320231"/>
    </source>
</evidence>
<dbReference type="Proteomes" id="UP000320231">
    <property type="component" value="Chromosome"/>
</dbReference>
<dbReference type="EMBL" id="AP019514">
    <property type="protein sequence ID" value="BBI62759.1"/>
    <property type="molecule type" value="Genomic_DNA"/>
</dbReference>
<dbReference type="InterPro" id="IPR032524">
    <property type="entry name" value="ABC_tran_C"/>
</dbReference>
<feature type="domain" description="ABC transporter Uup C-terminal" evidence="3">
    <location>
        <begin position="14"/>
        <end position="83"/>
    </location>
</feature>
<dbReference type="KEGG" id="hsr:HSBAA_40650"/>
<dbReference type="GO" id="GO:0005524">
    <property type="term" value="F:ATP binding"/>
    <property type="evidence" value="ECO:0007669"/>
    <property type="project" value="UniProtKB-KW"/>
</dbReference>
<organism evidence="4 5">
    <name type="scientific">Vreelandella sulfidaeris</name>
    <dbReference type="NCBI Taxonomy" id="115553"/>
    <lineage>
        <taxon>Bacteria</taxon>
        <taxon>Pseudomonadati</taxon>
        <taxon>Pseudomonadota</taxon>
        <taxon>Gammaproteobacteria</taxon>
        <taxon>Oceanospirillales</taxon>
        <taxon>Halomonadaceae</taxon>
        <taxon>Vreelandella</taxon>
    </lineage>
</organism>
<keyword evidence="2" id="KW-0067">ATP-binding</keyword>